<feature type="region of interest" description="Disordered" evidence="10">
    <location>
        <begin position="229"/>
        <end position="263"/>
    </location>
</feature>
<comment type="caution">
    <text evidence="12">The sequence shown here is derived from an EMBL/GenBank/DDBJ whole genome shotgun (WGS) entry which is preliminary data.</text>
</comment>
<gene>
    <name evidence="12" type="ORF">B296_00049621</name>
</gene>
<organism evidence="12 13">
    <name type="scientific">Ensete ventricosum</name>
    <name type="common">Abyssinian banana</name>
    <name type="synonym">Musa ensete</name>
    <dbReference type="NCBI Taxonomy" id="4639"/>
    <lineage>
        <taxon>Eukaryota</taxon>
        <taxon>Viridiplantae</taxon>
        <taxon>Streptophyta</taxon>
        <taxon>Embryophyta</taxon>
        <taxon>Tracheophyta</taxon>
        <taxon>Spermatophyta</taxon>
        <taxon>Magnoliopsida</taxon>
        <taxon>Liliopsida</taxon>
        <taxon>Zingiberales</taxon>
        <taxon>Musaceae</taxon>
        <taxon>Ensete</taxon>
    </lineage>
</organism>
<feature type="compositionally biased region" description="Basic and acidic residues" evidence="10">
    <location>
        <begin position="249"/>
        <end position="263"/>
    </location>
</feature>
<dbReference type="AlphaFoldDB" id="A0A426Y7G1"/>
<accession>A0A426Y7G1</accession>
<reference evidence="12 13" key="1">
    <citation type="journal article" date="2014" name="Agronomy (Basel)">
        <title>A Draft Genome Sequence for Ensete ventricosum, the Drought-Tolerant Tree Against Hunger.</title>
        <authorList>
            <person name="Harrison J."/>
            <person name="Moore K.A."/>
            <person name="Paszkiewicz K."/>
            <person name="Jones T."/>
            <person name="Grant M."/>
            <person name="Ambacheew D."/>
            <person name="Muzemil S."/>
            <person name="Studholme D.J."/>
        </authorList>
    </citation>
    <scope>NUCLEOTIDE SEQUENCE [LARGE SCALE GENOMIC DNA]</scope>
</reference>
<evidence type="ECO:0000313" key="13">
    <source>
        <dbReference type="Proteomes" id="UP000287651"/>
    </source>
</evidence>
<evidence type="ECO:0000256" key="9">
    <source>
        <dbReference type="RuleBase" id="RU369094"/>
    </source>
</evidence>
<keyword evidence="1 9" id="KW-0479">Metal-binding</keyword>
<keyword evidence="7 8" id="KW-0539">Nucleus</keyword>
<evidence type="ECO:0000259" key="11">
    <source>
        <dbReference type="PROSITE" id="PS50884"/>
    </source>
</evidence>
<name>A0A426Y7G1_ENSVE</name>
<dbReference type="InterPro" id="IPR045174">
    <property type="entry name" value="Dof"/>
</dbReference>
<keyword evidence="5 8" id="KW-0238">DNA-binding</keyword>
<keyword evidence="3 9" id="KW-0862">Zinc</keyword>
<feature type="compositionally biased region" description="Low complexity" evidence="10">
    <location>
        <begin position="236"/>
        <end position="248"/>
    </location>
</feature>
<keyword evidence="6 9" id="KW-0804">Transcription</keyword>
<dbReference type="GO" id="GO:0008270">
    <property type="term" value="F:zinc ion binding"/>
    <property type="evidence" value="ECO:0007669"/>
    <property type="project" value="UniProtKB-KW"/>
</dbReference>
<sequence length="342" mass="37166">MMADDSHTSGGRKSTATAAELQQPEQGLKCPRCDSFNTKFCYYNNYSLAQPRHYCKACRRYWTKGGALRNVPIGGGYRKNKRSRSSTTSRLSLESIDPMPGVPDLRFLSSLPSLAAGFQVGVLPFSSLQSLAASDVFNGNHCISFGDIISSPGATMSSSSGMAASPMMEYRHPVSAVGLYSDTGGCFSSVGNSDANNSIASSIESLSSINQDLHWKLQQQRLAIFFGGQTHKDSSSSRSSMSAYPTPSSKDDGLEGYESTKVRVSSEHNTSPVWFIESSSYTIPITTTINTTTTTTNNSSSNTNTWNGTPWPAWSDMPQFGTLPRERKGHLRYPNSVLIMDD</sequence>
<evidence type="ECO:0000256" key="4">
    <source>
        <dbReference type="ARBA" id="ARBA00023015"/>
    </source>
</evidence>
<proteinExistence type="predicted"/>
<evidence type="ECO:0000256" key="6">
    <source>
        <dbReference type="ARBA" id="ARBA00023163"/>
    </source>
</evidence>
<dbReference type="PANTHER" id="PTHR31992">
    <property type="entry name" value="DOF ZINC FINGER PROTEIN DOF1.4-RELATED"/>
    <property type="match status" value="1"/>
</dbReference>
<evidence type="ECO:0000256" key="8">
    <source>
        <dbReference type="PROSITE-ProRule" id="PRU00071"/>
    </source>
</evidence>
<dbReference type="PANTHER" id="PTHR31992:SF313">
    <property type="entry name" value="DOF ZINC FINGER PROTEIN DOF5.7"/>
    <property type="match status" value="1"/>
</dbReference>
<evidence type="ECO:0000256" key="7">
    <source>
        <dbReference type="ARBA" id="ARBA00023242"/>
    </source>
</evidence>
<dbReference type="GO" id="GO:0003677">
    <property type="term" value="F:DNA binding"/>
    <property type="evidence" value="ECO:0007669"/>
    <property type="project" value="UniProtKB-UniRule"/>
</dbReference>
<dbReference type="PROSITE" id="PS50884">
    <property type="entry name" value="ZF_DOF_2"/>
    <property type="match status" value="1"/>
</dbReference>
<keyword evidence="4 9" id="KW-0805">Transcription regulation</keyword>
<evidence type="ECO:0000256" key="1">
    <source>
        <dbReference type="ARBA" id="ARBA00022723"/>
    </source>
</evidence>
<evidence type="ECO:0000256" key="2">
    <source>
        <dbReference type="ARBA" id="ARBA00022771"/>
    </source>
</evidence>
<feature type="region of interest" description="Disordered" evidence="10">
    <location>
        <begin position="74"/>
        <end position="95"/>
    </location>
</feature>
<dbReference type="Proteomes" id="UP000287651">
    <property type="component" value="Unassembled WGS sequence"/>
</dbReference>
<dbReference type="GO" id="GO:0005634">
    <property type="term" value="C:nucleus"/>
    <property type="evidence" value="ECO:0007669"/>
    <property type="project" value="UniProtKB-SubCell"/>
</dbReference>
<feature type="region of interest" description="Disordered" evidence="10">
    <location>
        <begin position="1"/>
        <end position="21"/>
    </location>
</feature>
<dbReference type="Pfam" id="PF02701">
    <property type="entry name" value="Zn_ribbon_Dof"/>
    <property type="match status" value="1"/>
</dbReference>
<feature type="compositionally biased region" description="Polar residues" evidence="10">
    <location>
        <begin position="8"/>
        <end position="17"/>
    </location>
</feature>
<dbReference type="PROSITE" id="PS01361">
    <property type="entry name" value="ZF_DOF_1"/>
    <property type="match status" value="1"/>
</dbReference>
<dbReference type="EMBL" id="AMZH03014426">
    <property type="protein sequence ID" value="RRT47663.1"/>
    <property type="molecule type" value="Genomic_DNA"/>
</dbReference>
<keyword evidence="2 8" id="KW-0863">Zinc-finger</keyword>
<dbReference type="GO" id="GO:0003700">
    <property type="term" value="F:DNA-binding transcription factor activity"/>
    <property type="evidence" value="ECO:0007669"/>
    <property type="project" value="UniProtKB-UniRule"/>
</dbReference>
<dbReference type="InterPro" id="IPR003851">
    <property type="entry name" value="Znf_Dof"/>
</dbReference>
<evidence type="ECO:0000313" key="12">
    <source>
        <dbReference type="EMBL" id="RRT47663.1"/>
    </source>
</evidence>
<evidence type="ECO:0000256" key="10">
    <source>
        <dbReference type="SAM" id="MobiDB-lite"/>
    </source>
</evidence>
<feature type="domain" description="Dof-type" evidence="11">
    <location>
        <begin position="28"/>
        <end position="82"/>
    </location>
</feature>
<protein>
    <recommendedName>
        <fullName evidence="9">Dof zinc finger protein</fullName>
    </recommendedName>
</protein>
<comment type="subcellular location">
    <subcellularLocation>
        <location evidence="8 9">Nucleus</location>
    </subcellularLocation>
</comment>
<comment type="function">
    <text evidence="9">Transcription factor that binds specifically to a 5'-AA[AG]G-3' consensus core sequence.</text>
</comment>
<evidence type="ECO:0000256" key="3">
    <source>
        <dbReference type="ARBA" id="ARBA00022833"/>
    </source>
</evidence>
<evidence type="ECO:0000256" key="5">
    <source>
        <dbReference type="ARBA" id="ARBA00023125"/>
    </source>
</evidence>